<protein>
    <recommendedName>
        <fullName evidence="3">Multidrug export protein MepA</fullName>
    </recommendedName>
</protein>
<feature type="transmembrane region" description="Helical" evidence="10">
    <location>
        <begin position="53"/>
        <end position="77"/>
    </location>
</feature>
<comment type="similarity">
    <text evidence="2">Belongs to the multi antimicrobial extrusion (MATE) (TC 2.A.66.1) family. MepA subfamily.</text>
</comment>
<sequence>MENMDQKSLYYLEKAPVPKAIIHMVVPMILSFIATMIYNITDAYFIGKLNNTAMMAAVTLALPFSSVLMALGHLFGVGSGTFVSRLLGEQRVDRAKQVSSVSFWSSILTGVIFMAICLLLLTPILGLLGANGETFTHTRNYILMLVIGSPFIIASISLEEAVRAEGASTASMIGMISGVIINIILNPIFIFVLHMNIMGSALATVLGNLVSVVWYIYYLQKNSSVQSVSMKEFKPSKEIYINIFKVGVSAFLLDGFMVITSLLFNNYSMLYGDNVVAGFGISQRIIQIVDFISMSFAMGAVPLIAYAYSAKNNDRLMEIIKETIVYMLGIILFLSAILFTLKAQVIGIFSIDPKVIDIGKRILFAQLCSTVFAALSGIFTGIFQAFGTGVQSTVMSILRGVIFIPILIFGNVIFAVNGVIWAMTISEGITAVVGIILWFKIREKILNHFFLI</sequence>
<dbReference type="InterPro" id="IPR002528">
    <property type="entry name" value="MATE_fam"/>
</dbReference>
<gene>
    <name evidence="11" type="primary">effD</name>
    <name evidence="11" type="ORF">bsdE14_26060</name>
</gene>
<feature type="transmembrane region" description="Helical" evidence="10">
    <location>
        <begin position="197"/>
        <end position="218"/>
    </location>
</feature>
<comment type="caution">
    <text evidence="11">The sequence shown here is derived from an EMBL/GenBank/DDBJ whole genome shotgun (WGS) entry which is preliminary data.</text>
</comment>
<keyword evidence="4" id="KW-0813">Transport</keyword>
<accession>A0ABQ5N7L7</accession>
<evidence type="ECO:0000256" key="6">
    <source>
        <dbReference type="ARBA" id="ARBA00022692"/>
    </source>
</evidence>
<proteinExistence type="inferred from homology"/>
<evidence type="ECO:0000256" key="4">
    <source>
        <dbReference type="ARBA" id="ARBA00022448"/>
    </source>
</evidence>
<reference evidence="11 12" key="1">
    <citation type="journal article" date="2024" name="Int. J. Syst. Evol. Microbiol.">
        <title>Clostridium omnivorum sp. nov., isolated from anoxic soil under the treatment of reductive soil disinfestation.</title>
        <authorList>
            <person name="Ueki A."/>
            <person name="Tonouchi A."/>
            <person name="Kaku N."/>
            <person name="Honma S."/>
            <person name="Ueki K."/>
        </authorList>
    </citation>
    <scope>NUCLEOTIDE SEQUENCE [LARGE SCALE GENOMIC DNA]</scope>
    <source>
        <strain evidence="11 12">E14</strain>
    </source>
</reference>
<feature type="transmembrane region" description="Helical" evidence="10">
    <location>
        <begin position="141"/>
        <end position="158"/>
    </location>
</feature>
<keyword evidence="6 10" id="KW-0812">Transmembrane</keyword>
<dbReference type="Proteomes" id="UP001208567">
    <property type="component" value="Unassembled WGS sequence"/>
</dbReference>
<feature type="transmembrane region" description="Helical" evidence="10">
    <location>
        <begin position="420"/>
        <end position="439"/>
    </location>
</feature>
<dbReference type="EMBL" id="BRXR01000001">
    <property type="protein sequence ID" value="GLC31196.1"/>
    <property type="molecule type" value="Genomic_DNA"/>
</dbReference>
<name>A0ABQ5N7L7_9CLOT</name>
<evidence type="ECO:0000256" key="9">
    <source>
        <dbReference type="ARBA" id="ARBA00023251"/>
    </source>
</evidence>
<dbReference type="InterPro" id="IPR048279">
    <property type="entry name" value="MdtK-like"/>
</dbReference>
<feature type="transmembrane region" description="Helical" evidence="10">
    <location>
        <begin position="21"/>
        <end position="41"/>
    </location>
</feature>
<dbReference type="Pfam" id="PF01554">
    <property type="entry name" value="MatE"/>
    <property type="match status" value="2"/>
</dbReference>
<dbReference type="InterPro" id="IPR051327">
    <property type="entry name" value="MATE_MepA_subfamily"/>
</dbReference>
<evidence type="ECO:0000256" key="8">
    <source>
        <dbReference type="ARBA" id="ARBA00023136"/>
    </source>
</evidence>
<evidence type="ECO:0000256" key="7">
    <source>
        <dbReference type="ARBA" id="ARBA00022989"/>
    </source>
</evidence>
<keyword evidence="12" id="KW-1185">Reference proteome</keyword>
<comment type="subcellular location">
    <subcellularLocation>
        <location evidence="1">Cell membrane</location>
        <topology evidence="1">Multi-pass membrane protein</topology>
    </subcellularLocation>
</comment>
<feature type="transmembrane region" description="Helical" evidence="10">
    <location>
        <begin position="170"/>
        <end position="191"/>
    </location>
</feature>
<feature type="transmembrane region" description="Helical" evidence="10">
    <location>
        <begin position="239"/>
        <end position="264"/>
    </location>
</feature>
<feature type="transmembrane region" description="Helical" evidence="10">
    <location>
        <begin position="397"/>
        <end position="414"/>
    </location>
</feature>
<keyword evidence="7 10" id="KW-1133">Transmembrane helix</keyword>
<keyword evidence="8 10" id="KW-0472">Membrane</keyword>
<dbReference type="RefSeq" id="WP_264850474.1">
    <property type="nucleotide sequence ID" value="NZ_BRXR01000001.1"/>
</dbReference>
<evidence type="ECO:0000313" key="12">
    <source>
        <dbReference type="Proteomes" id="UP001208567"/>
    </source>
</evidence>
<organism evidence="11 12">
    <name type="scientific">Clostridium omnivorum</name>
    <dbReference type="NCBI Taxonomy" id="1604902"/>
    <lineage>
        <taxon>Bacteria</taxon>
        <taxon>Bacillati</taxon>
        <taxon>Bacillota</taxon>
        <taxon>Clostridia</taxon>
        <taxon>Eubacteriales</taxon>
        <taxon>Clostridiaceae</taxon>
        <taxon>Clostridium</taxon>
    </lineage>
</organism>
<evidence type="ECO:0000313" key="11">
    <source>
        <dbReference type="EMBL" id="GLC31196.1"/>
    </source>
</evidence>
<feature type="transmembrane region" description="Helical" evidence="10">
    <location>
        <begin position="284"/>
        <end position="308"/>
    </location>
</feature>
<dbReference type="InterPro" id="IPR045070">
    <property type="entry name" value="MATE_MepA-like"/>
</dbReference>
<evidence type="ECO:0000256" key="2">
    <source>
        <dbReference type="ARBA" id="ARBA00008417"/>
    </source>
</evidence>
<feature type="transmembrane region" description="Helical" evidence="10">
    <location>
        <begin position="98"/>
        <end position="121"/>
    </location>
</feature>
<dbReference type="PANTHER" id="PTHR43823">
    <property type="entry name" value="SPORULATION PROTEIN YKVU"/>
    <property type="match status" value="1"/>
</dbReference>
<evidence type="ECO:0000256" key="1">
    <source>
        <dbReference type="ARBA" id="ARBA00004651"/>
    </source>
</evidence>
<dbReference type="CDD" id="cd13143">
    <property type="entry name" value="MATE_MepA_like"/>
    <property type="match status" value="1"/>
</dbReference>
<dbReference type="PIRSF" id="PIRSF006603">
    <property type="entry name" value="DinF"/>
    <property type="match status" value="1"/>
</dbReference>
<evidence type="ECO:0000256" key="5">
    <source>
        <dbReference type="ARBA" id="ARBA00022475"/>
    </source>
</evidence>
<keyword evidence="9" id="KW-0046">Antibiotic resistance</keyword>
<evidence type="ECO:0000256" key="3">
    <source>
        <dbReference type="ARBA" id="ARBA00022106"/>
    </source>
</evidence>
<evidence type="ECO:0000256" key="10">
    <source>
        <dbReference type="SAM" id="Phobius"/>
    </source>
</evidence>
<dbReference type="PANTHER" id="PTHR43823:SF3">
    <property type="entry name" value="MULTIDRUG EXPORT PROTEIN MEPA"/>
    <property type="match status" value="1"/>
</dbReference>
<dbReference type="NCBIfam" id="TIGR00797">
    <property type="entry name" value="matE"/>
    <property type="match status" value="1"/>
</dbReference>
<keyword evidence="5" id="KW-1003">Cell membrane</keyword>
<feature type="transmembrane region" description="Helical" evidence="10">
    <location>
        <begin position="363"/>
        <end position="385"/>
    </location>
</feature>
<feature type="transmembrane region" description="Helical" evidence="10">
    <location>
        <begin position="324"/>
        <end position="351"/>
    </location>
</feature>